<dbReference type="Proteomes" id="UP000770629">
    <property type="component" value="Unassembled WGS sequence"/>
</dbReference>
<dbReference type="RefSeq" id="WP_221118502.1">
    <property type="nucleotide sequence ID" value="NZ_JABDYF010000001.1"/>
</dbReference>
<gene>
    <name evidence="2" type="ORF">HJB60_04000</name>
</gene>
<reference evidence="2 3" key="1">
    <citation type="submission" date="2020-04" db="EMBL/GenBank/DDBJ databases">
        <title>Global-level population genomics: horizontal gene transfer, symbiosis and evolution in Rhizobia.</title>
        <authorList>
            <person name="Gai Y."/>
        </authorList>
    </citation>
    <scope>NUCLEOTIDE SEQUENCE [LARGE SCALE GENOMIC DNA]</scope>
    <source>
        <strain evidence="2 3">BLR33</strain>
    </source>
</reference>
<dbReference type="Pfam" id="PF00005">
    <property type="entry name" value="ABC_tran"/>
    <property type="match status" value="1"/>
</dbReference>
<comment type="caution">
    <text evidence="2">The sequence shown here is derived from an EMBL/GenBank/DDBJ whole genome shotgun (WGS) entry which is preliminary data.</text>
</comment>
<proteinExistence type="predicted"/>
<evidence type="ECO:0000313" key="2">
    <source>
        <dbReference type="EMBL" id="MBX5088339.1"/>
    </source>
</evidence>
<name>A0ABS7IA32_9HYPH</name>
<feature type="domain" description="ABC transporter" evidence="1">
    <location>
        <begin position="25"/>
        <end position="62"/>
    </location>
</feature>
<keyword evidence="3" id="KW-1185">Reference proteome</keyword>
<dbReference type="GO" id="GO:0005524">
    <property type="term" value="F:ATP binding"/>
    <property type="evidence" value="ECO:0007669"/>
    <property type="project" value="UniProtKB-KW"/>
</dbReference>
<dbReference type="Gene3D" id="3.40.50.300">
    <property type="entry name" value="P-loop containing nucleotide triphosphate hydrolases"/>
    <property type="match status" value="1"/>
</dbReference>
<accession>A0ABS7IA32</accession>
<evidence type="ECO:0000313" key="3">
    <source>
        <dbReference type="Proteomes" id="UP000770629"/>
    </source>
</evidence>
<dbReference type="SUPFAM" id="SSF52540">
    <property type="entry name" value="P-loop containing nucleoside triphosphate hydrolases"/>
    <property type="match status" value="1"/>
</dbReference>
<evidence type="ECO:0000259" key="1">
    <source>
        <dbReference type="Pfam" id="PF00005"/>
    </source>
</evidence>
<dbReference type="InterPro" id="IPR027417">
    <property type="entry name" value="P-loop_NTPase"/>
</dbReference>
<sequence length="104" mass="11149">MHLCLGPRDQGRRWRIVADPARRSAGIVGKSGSGKSTTARSIIRLIEPDAGTVGIGGTDFPAGETAENRAVPNTDGFPGSFRFAQSAAPDRTHYHRWPEIKGHA</sequence>
<organism evidence="2 3">
    <name type="scientific">Rhizobium lentis</name>
    <dbReference type="NCBI Taxonomy" id="1138194"/>
    <lineage>
        <taxon>Bacteria</taxon>
        <taxon>Pseudomonadati</taxon>
        <taxon>Pseudomonadota</taxon>
        <taxon>Alphaproteobacteria</taxon>
        <taxon>Hyphomicrobiales</taxon>
        <taxon>Rhizobiaceae</taxon>
        <taxon>Rhizobium/Agrobacterium group</taxon>
        <taxon>Rhizobium</taxon>
    </lineage>
</organism>
<protein>
    <submittedName>
        <fullName evidence="2">ATP-binding cassette domain-containing protein</fullName>
    </submittedName>
</protein>
<dbReference type="InterPro" id="IPR003439">
    <property type="entry name" value="ABC_transporter-like_ATP-bd"/>
</dbReference>
<keyword evidence="2" id="KW-0067">ATP-binding</keyword>
<dbReference type="EMBL" id="JABDYF010000001">
    <property type="protein sequence ID" value="MBX5088339.1"/>
    <property type="molecule type" value="Genomic_DNA"/>
</dbReference>
<keyword evidence="2" id="KW-0547">Nucleotide-binding</keyword>